<dbReference type="Pfam" id="PF01584">
    <property type="entry name" value="CheW"/>
    <property type="match status" value="1"/>
</dbReference>
<keyword evidence="9" id="KW-0067">ATP-binding</keyword>
<proteinExistence type="predicted"/>
<dbReference type="SUPFAM" id="SSF47226">
    <property type="entry name" value="Histidine-containing phosphotransfer domain, HPT domain"/>
    <property type="match status" value="1"/>
</dbReference>
<dbReference type="HOGENOM" id="CLU_000650_3_6_7"/>
<evidence type="ECO:0000256" key="3">
    <source>
        <dbReference type="ARBA" id="ARBA00021495"/>
    </source>
</evidence>
<dbReference type="SMART" id="SM01231">
    <property type="entry name" value="H-kinase_dim"/>
    <property type="match status" value="1"/>
</dbReference>
<keyword evidence="7" id="KW-0547">Nucleotide-binding</keyword>
<evidence type="ECO:0000259" key="15">
    <source>
        <dbReference type="PROSITE" id="PS50851"/>
    </source>
</evidence>
<dbReference type="Gene3D" id="2.30.30.40">
    <property type="entry name" value="SH3 Domains"/>
    <property type="match status" value="1"/>
</dbReference>
<keyword evidence="5 12" id="KW-0597">Phosphoprotein</keyword>
<keyword evidence="10" id="KW-0902">Two-component regulatory system</keyword>
<dbReference type="SUPFAM" id="SSF50341">
    <property type="entry name" value="CheW-like"/>
    <property type="match status" value="1"/>
</dbReference>
<feature type="compositionally biased region" description="Low complexity" evidence="13">
    <location>
        <begin position="374"/>
        <end position="401"/>
    </location>
</feature>
<dbReference type="InterPro" id="IPR005467">
    <property type="entry name" value="His_kinase_dom"/>
</dbReference>
<comment type="function">
    <text evidence="11">Involved in the transmission of sensory signals from the chemoreceptors to the flagellar motors. CheA is autophosphorylated; it can transfer its phosphate group to either CheB or CheY.</text>
</comment>
<evidence type="ECO:0000313" key="17">
    <source>
        <dbReference type="EMBL" id="ACL07576.1"/>
    </source>
</evidence>
<dbReference type="KEGG" id="dvm:DvMF_0619"/>
<feature type="modified residue" description="Phosphohistidine" evidence="12">
    <location>
        <position position="47"/>
    </location>
</feature>
<dbReference type="GO" id="GO:0000155">
    <property type="term" value="F:phosphorelay sensor kinase activity"/>
    <property type="evidence" value="ECO:0007669"/>
    <property type="project" value="InterPro"/>
</dbReference>
<dbReference type="FunFam" id="3.30.565.10:FF:000016">
    <property type="entry name" value="Chemotaxis protein CheA, putative"/>
    <property type="match status" value="1"/>
</dbReference>
<dbReference type="InterPro" id="IPR036890">
    <property type="entry name" value="HATPase_C_sf"/>
</dbReference>
<dbReference type="InterPro" id="IPR036097">
    <property type="entry name" value="HisK_dim/P_sf"/>
</dbReference>
<feature type="compositionally biased region" description="Low complexity" evidence="13">
    <location>
        <begin position="352"/>
        <end position="366"/>
    </location>
</feature>
<keyword evidence="6" id="KW-0808">Transferase</keyword>
<dbReference type="InterPro" id="IPR004105">
    <property type="entry name" value="CheA-like_dim"/>
</dbReference>
<dbReference type="Pfam" id="PF01627">
    <property type="entry name" value="Hpt"/>
    <property type="match status" value="1"/>
</dbReference>
<dbReference type="InterPro" id="IPR004358">
    <property type="entry name" value="Sig_transdc_His_kin-like_C"/>
</dbReference>
<keyword evidence="4" id="KW-0145">Chemotaxis</keyword>
<dbReference type="Pfam" id="PF02518">
    <property type="entry name" value="HATPase_c"/>
    <property type="match status" value="1"/>
</dbReference>
<evidence type="ECO:0000256" key="11">
    <source>
        <dbReference type="ARBA" id="ARBA00035100"/>
    </source>
</evidence>
<dbReference type="Gene3D" id="1.20.120.160">
    <property type="entry name" value="HPT domain"/>
    <property type="match status" value="1"/>
</dbReference>
<dbReference type="SUPFAM" id="SSF55874">
    <property type="entry name" value="ATPase domain of HSP90 chaperone/DNA topoisomerase II/histidine kinase"/>
    <property type="match status" value="1"/>
</dbReference>
<dbReference type="PROSITE" id="PS50851">
    <property type="entry name" value="CHEW"/>
    <property type="match status" value="1"/>
</dbReference>
<dbReference type="STRING" id="883.DvMF_0619"/>
<dbReference type="InterPro" id="IPR036061">
    <property type="entry name" value="CheW-like_dom_sf"/>
</dbReference>
<comment type="catalytic activity">
    <reaction evidence="1">
        <text>ATP + protein L-histidine = ADP + protein N-phospho-L-histidine.</text>
        <dbReference type="EC" id="2.7.13.3"/>
    </reaction>
</comment>
<dbReference type="PANTHER" id="PTHR43395:SF10">
    <property type="entry name" value="CHEMOTAXIS PROTEIN CHEA"/>
    <property type="match status" value="1"/>
</dbReference>
<evidence type="ECO:0000256" key="2">
    <source>
        <dbReference type="ARBA" id="ARBA00012438"/>
    </source>
</evidence>
<evidence type="ECO:0000256" key="12">
    <source>
        <dbReference type="PROSITE-ProRule" id="PRU00110"/>
    </source>
</evidence>
<dbReference type="OrthoDB" id="9803176at2"/>
<dbReference type="SMART" id="SM00387">
    <property type="entry name" value="HATPase_c"/>
    <property type="match status" value="1"/>
</dbReference>
<dbReference type="PROSITE" id="PS50109">
    <property type="entry name" value="HIS_KIN"/>
    <property type="match status" value="1"/>
</dbReference>
<dbReference type="GO" id="GO:0005524">
    <property type="term" value="F:ATP binding"/>
    <property type="evidence" value="ECO:0007669"/>
    <property type="project" value="UniProtKB-KW"/>
</dbReference>
<keyword evidence="8 17" id="KW-0418">Kinase</keyword>
<dbReference type="EMBL" id="CP001197">
    <property type="protein sequence ID" value="ACL07576.1"/>
    <property type="molecule type" value="Genomic_DNA"/>
</dbReference>
<evidence type="ECO:0000256" key="1">
    <source>
        <dbReference type="ARBA" id="ARBA00000085"/>
    </source>
</evidence>
<dbReference type="GO" id="GO:0006935">
    <property type="term" value="P:chemotaxis"/>
    <property type="evidence" value="ECO:0007669"/>
    <property type="project" value="UniProtKB-KW"/>
</dbReference>
<dbReference type="SUPFAM" id="SSF47384">
    <property type="entry name" value="Homodimeric domain of signal transducing histidine kinase"/>
    <property type="match status" value="1"/>
</dbReference>
<evidence type="ECO:0000256" key="8">
    <source>
        <dbReference type="ARBA" id="ARBA00022777"/>
    </source>
</evidence>
<dbReference type="PRINTS" id="PR00344">
    <property type="entry name" value="BCTRLSENSOR"/>
</dbReference>
<dbReference type="Gene3D" id="1.10.287.560">
    <property type="entry name" value="Histidine kinase CheA-like, homodimeric domain"/>
    <property type="match status" value="1"/>
</dbReference>
<accession>B8DJY0</accession>
<reference evidence="17" key="1">
    <citation type="submission" date="2008-10" db="EMBL/GenBank/DDBJ databases">
        <title>Complete sequence of Desulfovibrio vulgaris str. 'Miyazaki F'.</title>
        <authorList>
            <person name="Lucas S."/>
            <person name="Copeland A."/>
            <person name="Lapidus A."/>
            <person name="Glavina del Rio T."/>
            <person name="Dalin E."/>
            <person name="Tice H."/>
            <person name="Bruce D."/>
            <person name="Goodwin L."/>
            <person name="Pitluck S."/>
            <person name="Sims D."/>
            <person name="Brettin T."/>
            <person name="Detter J.C."/>
            <person name="Han C."/>
            <person name="Larimer F."/>
            <person name="Land M."/>
            <person name="Hauser L."/>
            <person name="Kyrpides N."/>
            <person name="Mikhailova N."/>
            <person name="Hazen T.C."/>
            <person name="Richardson P."/>
        </authorList>
    </citation>
    <scope>NUCLEOTIDE SEQUENCE</scope>
    <source>
        <strain evidence="17">Miyazaki F</strain>
    </source>
</reference>
<dbReference type="InterPro" id="IPR003594">
    <property type="entry name" value="HATPase_dom"/>
</dbReference>
<evidence type="ECO:0000259" key="14">
    <source>
        <dbReference type="PROSITE" id="PS50109"/>
    </source>
</evidence>
<dbReference type="PANTHER" id="PTHR43395">
    <property type="entry name" value="SENSOR HISTIDINE KINASE CHEA"/>
    <property type="match status" value="1"/>
</dbReference>
<sequence length="794" mass="83295">MNPGGTARRVFTEEARDLLIDLEEALLELESHPGDAALMARVFRALHTLKGTGAMFGFDAVARFTHAVEDLFDSVRKAGVPATSELLALGLDAKDHLQELLERGASDPVAGKTPSADRAEDAADADGLAARERALLDRIAGLAARWIAPAVASGAFAASSGVRDDDAAGAAETSPTVQAQDFPAALPEASLSPDESAVSEPSAVSGESCREPRVYWLRYSPSPDALRRGLDPSRLLDGLRGLGPLHVWPHCETVPGLDGLDAEAVHLRWDAVLVTEHPVDMVREPFAALLDEAGLEVAALGEERLLPSPEFLCGIAAQGRVADAVGLLEAADAGVEALRAVRGQGTRGDGGDASAASGGQPGDASSRTSPRTLPSAPAVVPASWPVPECAPPAGDDAAPAGTLRPGGDEGATTSLRVDSAKVDRLLDNVGELVILQARLSRIATDHDDPRLRELAEGLERLTESLRDSTMSVRMVPLDATFHAFRRLVRDLAARLGKDVRFVAEGGETELDKTVIDHLRDPLLHLVRNAMDHGVEPADVRLAAGKPAEAVLRLSAAHAGGEVLITVSDDGAGIDLDKLRAVGVARGLLAPDADPGEAELLQLLFLPGFSTASGVSDLSGRGVGLDVVSTALGSLRGSVDVVTRQGEGTAWRLRIPLTLAIIDGLRVRVGDEAFILPLTQVQACLERFVDGEAATLGLIEYRERLVPCLSLRRFLEVPGEQPAYERVIIANVDGQPVGFAVDGVAGLEQAVIKRLGGPCRRAAWIAGSSVDAEGGISLILDAAQLVRVAQGMQER</sequence>
<organism evidence="17">
    <name type="scientific">Nitratidesulfovibrio vulgaris (strain DSM 19637 / Miyazaki F)</name>
    <name type="common">Desulfovibrio vulgaris</name>
    <dbReference type="NCBI Taxonomy" id="883"/>
    <lineage>
        <taxon>Bacteria</taxon>
        <taxon>Pseudomonadati</taxon>
        <taxon>Thermodesulfobacteriota</taxon>
        <taxon>Desulfovibrionia</taxon>
        <taxon>Desulfovibrionales</taxon>
        <taxon>Desulfovibrionaceae</taxon>
        <taxon>Nitratidesulfovibrio</taxon>
    </lineage>
</organism>
<evidence type="ECO:0000256" key="13">
    <source>
        <dbReference type="SAM" id="MobiDB-lite"/>
    </source>
</evidence>
<feature type="domain" description="HPt" evidence="16">
    <location>
        <begin position="1"/>
        <end position="104"/>
    </location>
</feature>
<feature type="domain" description="CheW-like" evidence="15">
    <location>
        <begin position="660"/>
        <end position="790"/>
    </location>
</feature>
<dbReference type="AlphaFoldDB" id="B8DJY0"/>
<dbReference type="CDD" id="cd00088">
    <property type="entry name" value="HPT"/>
    <property type="match status" value="1"/>
</dbReference>
<gene>
    <name evidence="17" type="ordered locus">DvMF_0619</name>
</gene>
<dbReference type="InterPro" id="IPR037006">
    <property type="entry name" value="CheA-like_homodim_sf"/>
</dbReference>
<evidence type="ECO:0000256" key="5">
    <source>
        <dbReference type="ARBA" id="ARBA00022553"/>
    </source>
</evidence>
<dbReference type="SMART" id="SM00260">
    <property type="entry name" value="CheW"/>
    <property type="match status" value="1"/>
</dbReference>
<dbReference type="InterPro" id="IPR008207">
    <property type="entry name" value="Sig_transdc_His_kin_Hpt_dom"/>
</dbReference>
<dbReference type="InterPro" id="IPR051315">
    <property type="entry name" value="Bact_Chemotaxis_CheA"/>
</dbReference>
<dbReference type="PROSITE" id="PS50894">
    <property type="entry name" value="HPT"/>
    <property type="match status" value="1"/>
</dbReference>
<evidence type="ECO:0000256" key="4">
    <source>
        <dbReference type="ARBA" id="ARBA00022500"/>
    </source>
</evidence>
<dbReference type="GO" id="GO:0005737">
    <property type="term" value="C:cytoplasm"/>
    <property type="evidence" value="ECO:0007669"/>
    <property type="project" value="InterPro"/>
</dbReference>
<evidence type="ECO:0000256" key="6">
    <source>
        <dbReference type="ARBA" id="ARBA00022679"/>
    </source>
</evidence>
<evidence type="ECO:0000259" key="16">
    <source>
        <dbReference type="PROSITE" id="PS50894"/>
    </source>
</evidence>
<dbReference type="SMART" id="SM00073">
    <property type="entry name" value="HPT"/>
    <property type="match status" value="1"/>
</dbReference>
<feature type="region of interest" description="Disordered" evidence="13">
    <location>
        <begin position="342"/>
        <end position="415"/>
    </location>
</feature>
<protein>
    <recommendedName>
        <fullName evidence="3">Chemotaxis protein CheA</fullName>
        <ecNumber evidence="2">2.7.13.3</ecNumber>
    </recommendedName>
</protein>
<dbReference type="Pfam" id="PF02895">
    <property type="entry name" value="H-kinase_dim"/>
    <property type="match status" value="1"/>
</dbReference>
<evidence type="ECO:0000256" key="9">
    <source>
        <dbReference type="ARBA" id="ARBA00022840"/>
    </source>
</evidence>
<feature type="domain" description="Histidine kinase" evidence="14">
    <location>
        <begin position="450"/>
        <end position="658"/>
    </location>
</feature>
<dbReference type="InterPro" id="IPR002545">
    <property type="entry name" value="CheW-lke_dom"/>
</dbReference>
<name>B8DJY0_NITV9</name>
<dbReference type="InterPro" id="IPR036641">
    <property type="entry name" value="HPT_dom_sf"/>
</dbReference>
<evidence type="ECO:0000256" key="10">
    <source>
        <dbReference type="ARBA" id="ARBA00023012"/>
    </source>
</evidence>
<feature type="region of interest" description="Disordered" evidence="13">
    <location>
        <begin position="103"/>
        <end position="124"/>
    </location>
</feature>
<evidence type="ECO:0000256" key="7">
    <source>
        <dbReference type="ARBA" id="ARBA00022741"/>
    </source>
</evidence>
<dbReference type="eggNOG" id="COG0643">
    <property type="taxonomic scope" value="Bacteria"/>
</dbReference>
<dbReference type="CDD" id="cd16916">
    <property type="entry name" value="HATPase_CheA-like"/>
    <property type="match status" value="1"/>
</dbReference>
<dbReference type="Gene3D" id="3.30.565.10">
    <property type="entry name" value="Histidine kinase-like ATPase, C-terminal domain"/>
    <property type="match status" value="1"/>
</dbReference>
<dbReference type="EC" id="2.7.13.3" evidence="2"/>